<protein>
    <submittedName>
        <fullName evidence="2">Uncharacterized protein</fullName>
    </submittedName>
</protein>
<accession>A0A8I0KRU6</accession>
<reference evidence="2 3" key="1">
    <citation type="submission" date="2020-08" db="EMBL/GenBank/DDBJ databases">
        <title>Winkia gen. nov., sp. nov., isolated from faeces of the Anser albifrons in China.</title>
        <authorList>
            <person name="Liu Q."/>
        </authorList>
    </citation>
    <scope>NUCLEOTIDE SEQUENCE [LARGE SCALE GENOMIC DNA]</scope>
    <source>
        <strain evidence="2 3">C62</strain>
    </source>
</reference>
<evidence type="ECO:0000256" key="1">
    <source>
        <dbReference type="SAM" id="MobiDB-lite"/>
    </source>
</evidence>
<name>A0A8I0KRU6_9ACTO</name>
<proteinExistence type="predicted"/>
<dbReference type="AlphaFoldDB" id="A0A8I0KRU6"/>
<dbReference type="EMBL" id="JACRUO010000001">
    <property type="protein sequence ID" value="MBD3689752.1"/>
    <property type="molecule type" value="Genomic_DNA"/>
</dbReference>
<evidence type="ECO:0000313" key="3">
    <source>
        <dbReference type="Proteomes" id="UP000627538"/>
    </source>
</evidence>
<dbReference type="RefSeq" id="WP_191071776.1">
    <property type="nucleotide sequence ID" value="NZ_CP060506.1"/>
</dbReference>
<feature type="compositionally biased region" description="Low complexity" evidence="1">
    <location>
        <begin position="115"/>
        <end position="139"/>
    </location>
</feature>
<organism evidence="2 3">
    <name type="scientific">Nanchangia anserum</name>
    <dbReference type="NCBI Taxonomy" id="2692125"/>
    <lineage>
        <taxon>Bacteria</taxon>
        <taxon>Bacillati</taxon>
        <taxon>Actinomycetota</taxon>
        <taxon>Actinomycetes</taxon>
        <taxon>Actinomycetales</taxon>
        <taxon>Actinomycetaceae</taxon>
        <taxon>Nanchangia</taxon>
    </lineage>
</organism>
<dbReference type="Proteomes" id="UP000627538">
    <property type="component" value="Unassembled WGS sequence"/>
</dbReference>
<comment type="caution">
    <text evidence="2">The sequence shown here is derived from an EMBL/GenBank/DDBJ whole genome shotgun (WGS) entry which is preliminary data.</text>
</comment>
<feature type="region of interest" description="Disordered" evidence="1">
    <location>
        <begin position="101"/>
        <end position="156"/>
    </location>
</feature>
<gene>
    <name evidence="2" type="ORF">H8R10_05870</name>
</gene>
<evidence type="ECO:0000313" key="2">
    <source>
        <dbReference type="EMBL" id="MBD3689752.1"/>
    </source>
</evidence>
<keyword evidence="3" id="KW-1185">Reference proteome</keyword>
<sequence>MSVIEKNMVICQSGFLALKPPAPGPDAATRGLLSILWDHCDAEGRLSGYRDTLAPLFGATKAGRANYRAAMRSLMEYRLINRSSGGRLYLVAAAADLETGTTHPAPLTDQDDNNDTTNTSDTASDADGTTNDTDTAADGINGASEAVSGGVGDVSC</sequence>